<dbReference type="PANTHER" id="PTHR19321:SF41">
    <property type="entry name" value="FASCETTO-RELATED"/>
    <property type="match status" value="1"/>
</dbReference>
<name>A0A8J4YB89_CHIOP</name>
<feature type="region of interest" description="Disordered" evidence="2">
    <location>
        <begin position="493"/>
        <end position="622"/>
    </location>
</feature>
<dbReference type="Pfam" id="PF03999">
    <property type="entry name" value="MAP65_ASE1"/>
    <property type="match status" value="2"/>
</dbReference>
<keyword evidence="1" id="KW-0175">Coiled coil</keyword>
<dbReference type="PANTHER" id="PTHR19321">
    <property type="entry name" value="PROTEIN REGULATOR OF CYTOKINESIS 1 PRC1-RELATED"/>
    <property type="match status" value="1"/>
</dbReference>
<feature type="region of interest" description="Disordered" evidence="2">
    <location>
        <begin position="430"/>
        <end position="468"/>
    </location>
</feature>
<feature type="coiled-coil region" evidence="1">
    <location>
        <begin position="212"/>
        <end position="289"/>
    </location>
</feature>
<dbReference type="Proteomes" id="UP000770661">
    <property type="component" value="Unassembled WGS sequence"/>
</dbReference>
<evidence type="ECO:0000256" key="1">
    <source>
        <dbReference type="SAM" id="Coils"/>
    </source>
</evidence>
<feature type="compositionally biased region" description="Basic residues" evidence="2">
    <location>
        <begin position="560"/>
        <end position="576"/>
    </location>
</feature>
<comment type="caution">
    <text evidence="3">The sequence shown here is derived from an EMBL/GenBank/DDBJ whole genome shotgun (WGS) entry which is preliminary data.</text>
</comment>
<evidence type="ECO:0000313" key="4">
    <source>
        <dbReference type="Proteomes" id="UP000770661"/>
    </source>
</evidence>
<feature type="compositionally biased region" description="Polar residues" evidence="2">
    <location>
        <begin position="454"/>
        <end position="468"/>
    </location>
</feature>
<reference evidence="3" key="1">
    <citation type="submission" date="2020-07" db="EMBL/GenBank/DDBJ databases">
        <title>The High-quality genome of the commercially important snow crab, Chionoecetes opilio.</title>
        <authorList>
            <person name="Jeong J.-H."/>
            <person name="Ryu S."/>
        </authorList>
    </citation>
    <scope>NUCLEOTIDE SEQUENCE</scope>
    <source>
        <strain evidence="3">MADBK_172401_WGS</strain>
        <tissue evidence="3">Digestive gland</tissue>
    </source>
</reference>
<keyword evidence="4" id="KW-1185">Reference proteome</keyword>
<accession>A0A8J4YB89</accession>
<sequence>MEDTLKEIREVVIGAATNLEAVWTECGFSPEMCHHRQRKMVSHVKDLMTQMLEGEKNLMKTLVKSIDDNGSKFYHLNKELGSGIPEPEEQFTLIELERYLRRAVVDMERDVKARHKRLEDLRSQEQELCECLKEEVSVFEKKAVPSKESIKDLERMIKTLEQEKVDRKKTFYRQKDNLDKVLRELEQSPGSSFECSVVSGMEDLFVLSTENLRRLKVLNEEYERRVEDNRRESVELQEKIRQLCDRLGHDPGGRDQLLATMAGHTPSSLHKLREELELLEKAKRENMERFISQLKQELEEVWEKCYVGEEEKEAFTPYVSGECTEEVLEAHTVEVERLKKHLQENKKLFAALDHWHQELPRIEKEVEDLAKSLEERSGTPFLVKGQAVGEYVLDHWHRYHDQRNLEKKERQSARTKQLLHETRLGSKQLSAVSFKRQMAPEGSIRRAKQRRLQENSSPDPSSTSTICLTPQHLRSRGILREHNQKPVLSIAAEKSDNNASSQDSSTYSNFSNTLHLRSRRENIRSSAVYGVSRTPGPSHRTSPRRPQGLPRTPKTLPRIATRRSPRLNASRMRHNTGRNATQASPGLSAAFRSPLHRSSLKPATNTNTTTTPSRWSKVSFLI</sequence>
<organism evidence="3 4">
    <name type="scientific">Chionoecetes opilio</name>
    <name type="common">Atlantic snow crab</name>
    <name type="synonym">Cancer opilio</name>
    <dbReference type="NCBI Taxonomy" id="41210"/>
    <lineage>
        <taxon>Eukaryota</taxon>
        <taxon>Metazoa</taxon>
        <taxon>Ecdysozoa</taxon>
        <taxon>Arthropoda</taxon>
        <taxon>Crustacea</taxon>
        <taxon>Multicrustacea</taxon>
        <taxon>Malacostraca</taxon>
        <taxon>Eumalacostraca</taxon>
        <taxon>Eucarida</taxon>
        <taxon>Decapoda</taxon>
        <taxon>Pleocyemata</taxon>
        <taxon>Brachyura</taxon>
        <taxon>Eubrachyura</taxon>
        <taxon>Majoidea</taxon>
        <taxon>Majidae</taxon>
        <taxon>Chionoecetes</taxon>
    </lineage>
</organism>
<dbReference type="OrthoDB" id="642895at2759"/>
<dbReference type="EMBL" id="JACEEZ010007556">
    <property type="protein sequence ID" value="KAG0723967.1"/>
    <property type="molecule type" value="Genomic_DNA"/>
</dbReference>
<dbReference type="AlphaFoldDB" id="A0A8J4YB89"/>
<proteinExistence type="predicted"/>
<evidence type="ECO:0000256" key="2">
    <source>
        <dbReference type="SAM" id="MobiDB-lite"/>
    </source>
</evidence>
<dbReference type="GO" id="GO:1990023">
    <property type="term" value="C:mitotic spindle midzone"/>
    <property type="evidence" value="ECO:0007669"/>
    <property type="project" value="TreeGrafter"/>
</dbReference>
<gene>
    <name evidence="3" type="primary">Prc1</name>
    <name evidence="3" type="ORF">GWK47_041602</name>
</gene>
<protein>
    <submittedName>
        <fullName evidence="3">Protein regulator of cytokinesis 1</fullName>
    </submittedName>
</protein>
<feature type="compositionally biased region" description="Polar residues" evidence="2">
    <location>
        <begin position="497"/>
        <end position="515"/>
    </location>
</feature>
<dbReference type="GO" id="GO:0005737">
    <property type="term" value="C:cytoplasm"/>
    <property type="evidence" value="ECO:0007669"/>
    <property type="project" value="TreeGrafter"/>
</dbReference>
<dbReference type="Gene3D" id="1.20.58.1520">
    <property type="match status" value="1"/>
</dbReference>
<dbReference type="InterPro" id="IPR007145">
    <property type="entry name" value="MAP65_Ase1_PRC1"/>
</dbReference>
<feature type="coiled-coil region" evidence="1">
    <location>
        <begin position="115"/>
        <end position="188"/>
    </location>
</feature>
<dbReference type="GO" id="GO:0051256">
    <property type="term" value="P:mitotic spindle midzone assembly"/>
    <property type="evidence" value="ECO:0007669"/>
    <property type="project" value="TreeGrafter"/>
</dbReference>
<dbReference type="GO" id="GO:0008017">
    <property type="term" value="F:microtubule binding"/>
    <property type="evidence" value="ECO:0007669"/>
    <property type="project" value="InterPro"/>
</dbReference>
<evidence type="ECO:0000313" key="3">
    <source>
        <dbReference type="EMBL" id="KAG0723967.1"/>
    </source>
</evidence>